<dbReference type="AlphaFoldDB" id="A0A951IYK5"/>
<reference evidence="4 5" key="1">
    <citation type="journal article" date="2020" name="Syst. Appl. Microbiol.">
        <title>Arthrospiribacter ruber gen. nov., sp. nov., a novel bacterium isolated from Arthrospira cultures.</title>
        <authorList>
            <person name="Waleron M."/>
            <person name="Misztak A."/>
            <person name="Waleron M.M."/>
            <person name="Furmaniak M."/>
            <person name="Mrozik A."/>
            <person name="Waleron K."/>
        </authorList>
    </citation>
    <scope>NUCLEOTIDE SEQUENCE [LARGE SCALE GENOMIC DNA]</scope>
    <source>
        <strain evidence="4 5">DPMB0001</strain>
    </source>
</reference>
<dbReference type="Pfam" id="PF16344">
    <property type="entry name" value="FecR_C"/>
    <property type="match status" value="1"/>
</dbReference>
<dbReference type="PANTHER" id="PTHR30273">
    <property type="entry name" value="PERIPLASMIC SIGNAL SENSOR AND SIGMA FACTOR ACTIVATOR FECR-RELATED"/>
    <property type="match status" value="1"/>
</dbReference>
<dbReference type="FunFam" id="2.60.120.1440:FF:000001">
    <property type="entry name" value="Putative anti-sigma factor"/>
    <property type="match status" value="1"/>
</dbReference>
<evidence type="ECO:0000259" key="2">
    <source>
        <dbReference type="Pfam" id="PF04773"/>
    </source>
</evidence>
<feature type="domain" description="FecR protein" evidence="2">
    <location>
        <begin position="158"/>
        <end position="247"/>
    </location>
</feature>
<dbReference type="InterPro" id="IPR006860">
    <property type="entry name" value="FecR"/>
</dbReference>
<feature type="transmembrane region" description="Helical" evidence="1">
    <location>
        <begin position="119"/>
        <end position="137"/>
    </location>
</feature>
<dbReference type="RefSeq" id="WP_219292707.1">
    <property type="nucleotide sequence ID" value="NZ_RPHB01000008.1"/>
</dbReference>
<sequence length="363" mass="41819">MCKSEYSVEDFVLDPEFKKWVLNPDVETKTYWEEYLKKNPSKYQDIVLARKLLLNLSRKTKKVSEERVQDAWTNIEKSIDTMDSKEFIGSIIPMDSQSSLKKYAAPTRQAFVFDQFSKIAAILVLAFMLAISFKYIFQPKAILYSEIPIEYQEHIVSPGMKSSLTLVDGSKVILNSGSTMRYVKNFETHKREIELTGEAYFEVVKDPNRPFIVRTGKVSTQVLGTSFNIKAFENETLEVSLLTGEVEVAVDLEIPQKIRLTPGEALSFKAENQNIRKGQFDSNKVLAWTQKTIVFDQAQMVEVKRVLENWYGLEIRFMNQPARDLEISAKFKDQSLKDVLEGLSYSARFAFEIQNDRVNITFK</sequence>
<evidence type="ECO:0000256" key="1">
    <source>
        <dbReference type="SAM" id="Phobius"/>
    </source>
</evidence>
<accession>A0A951IYK5</accession>
<keyword evidence="1" id="KW-0812">Transmembrane</keyword>
<keyword evidence="1" id="KW-1133">Transmembrane helix</keyword>
<feature type="domain" description="Protein FecR C-terminal" evidence="3">
    <location>
        <begin position="293"/>
        <end position="360"/>
    </location>
</feature>
<dbReference type="PIRSF" id="PIRSF018266">
    <property type="entry name" value="FecR"/>
    <property type="match status" value="1"/>
</dbReference>
<dbReference type="EMBL" id="RPHB01000008">
    <property type="protein sequence ID" value="MBW3469535.1"/>
    <property type="molecule type" value="Genomic_DNA"/>
</dbReference>
<dbReference type="InterPro" id="IPR012373">
    <property type="entry name" value="Ferrdict_sens_TM"/>
</dbReference>
<evidence type="ECO:0000313" key="5">
    <source>
        <dbReference type="Proteomes" id="UP000727490"/>
    </source>
</evidence>
<dbReference type="InterPro" id="IPR032508">
    <property type="entry name" value="FecR_C"/>
</dbReference>
<name>A0A951IYK5_9BACT</name>
<dbReference type="PANTHER" id="PTHR30273:SF2">
    <property type="entry name" value="PROTEIN FECR"/>
    <property type="match status" value="1"/>
</dbReference>
<evidence type="ECO:0000313" key="4">
    <source>
        <dbReference type="EMBL" id="MBW3469535.1"/>
    </source>
</evidence>
<evidence type="ECO:0000259" key="3">
    <source>
        <dbReference type="Pfam" id="PF16344"/>
    </source>
</evidence>
<keyword evidence="5" id="KW-1185">Reference proteome</keyword>
<dbReference type="Proteomes" id="UP000727490">
    <property type="component" value="Unassembled WGS sequence"/>
</dbReference>
<comment type="caution">
    <text evidence="4">The sequence shown here is derived from an EMBL/GenBank/DDBJ whole genome shotgun (WGS) entry which is preliminary data.</text>
</comment>
<protein>
    <submittedName>
        <fullName evidence="4">FecR family protein</fullName>
    </submittedName>
</protein>
<proteinExistence type="predicted"/>
<organism evidence="4 5">
    <name type="scientific">Arthrospiribacter ruber</name>
    <dbReference type="NCBI Taxonomy" id="2487934"/>
    <lineage>
        <taxon>Bacteria</taxon>
        <taxon>Pseudomonadati</taxon>
        <taxon>Bacteroidota</taxon>
        <taxon>Cytophagia</taxon>
        <taxon>Cytophagales</taxon>
        <taxon>Cyclobacteriaceae</taxon>
        <taxon>Arthrospiribacter</taxon>
    </lineage>
</organism>
<dbReference type="Pfam" id="PF04773">
    <property type="entry name" value="FecR"/>
    <property type="match status" value="1"/>
</dbReference>
<keyword evidence="1" id="KW-0472">Membrane</keyword>
<gene>
    <name evidence="4" type="ORF">EGN73_17185</name>
</gene>
<dbReference type="GO" id="GO:0016989">
    <property type="term" value="F:sigma factor antagonist activity"/>
    <property type="evidence" value="ECO:0007669"/>
    <property type="project" value="TreeGrafter"/>
</dbReference>